<feature type="region of interest" description="Disordered" evidence="1">
    <location>
        <begin position="121"/>
        <end position="146"/>
    </location>
</feature>
<gene>
    <name evidence="3" type="ORF">DDB_G0282587</name>
</gene>
<feature type="transmembrane region" description="Helical" evidence="2">
    <location>
        <begin position="88"/>
        <end position="110"/>
    </location>
</feature>
<feature type="transmembrane region" description="Helical" evidence="2">
    <location>
        <begin position="21"/>
        <end position="47"/>
    </location>
</feature>
<proteinExistence type="predicted"/>
<dbReference type="Proteomes" id="UP000002195">
    <property type="component" value="Unassembled WGS sequence"/>
</dbReference>
<dbReference type="OMA" id="YYWINII"/>
<dbReference type="dictyBase" id="DDB_G0282587"/>
<dbReference type="eggNOG" id="ENOG502RI7X">
    <property type="taxonomic scope" value="Eukaryota"/>
</dbReference>
<comment type="caution">
    <text evidence="3">The sequence shown here is derived from an EMBL/GenBank/DDBJ whole genome shotgun (WGS) entry which is preliminary data.</text>
</comment>
<dbReference type="HOGENOM" id="CLU_1780910_0_0_1"/>
<evidence type="ECO:0000313" key="3">
    <source>
        <dbReference type="EMBL" id="EAL66153.1"/>
    </source>
</evidence>
<dbReference type="FunCoup" id="Q54S97">
    <property type="interactions" value="877"/>
</dbReference>
<dbReference type="EMBL" id="AAFI02000047">
    <property type="protein sequence ID" value="EAL66153.1"/>
    <property type="molecule type" value="Genomic_DNA"/>
</dbReference>
<name>Q54S97_DICDI</name>
<evidence type="ECO:0000256" key="2">
    <source>
        <dbReference type="SAM" id="Phobius"/>
    </source>
</evidence>
<keyword evidence="4" id="KW-1185">Reference proteome</keyword>
<dbReference type="KEGG" id="ddi:DDB_G0282587"/>
<evidence type="ECO:0000256" key="1">
    <source>
        <dbReference type="SAM" id="MobiDB-lite"/>
    </source>
</evidence>
<organism evidence="3 4">
    <name type="scientific">Dictyostelium discoideum</name>
    <name type="common">Social amoeba</name>
    <dbReference type="NCBI Taxonomy" id="44689"/>
    <lineage>
        <taxon>Eukaryota</taxon>
        <taxon>Amoebozoa</taxon>
        <taxon>Evosea</taxon>
        <taxon>Eumycetozoa</taxon>
        <taxon>Dictyostelia</taxon>
        <taxon>Dictyosteliales</taxon>
        <taxon>Dictyosteliaceae</taxon>
        <taxon>Dictyostelium</taxon>
    </lineage>
</organism>
<dbReference type="PaxDb" id="44689-DDB0204854"/>
<reference evidence="3 4" key="1">
    <citation type="journal article" date="2005" name="Nature">
        <title>The genome of the social amoeba Dictyostelium discoideum.</title>
        <authorList>
            <consortium name="The Dictyostelium discoideum Sequencing Consortium"/>
            <person name="Eichinger L."/>
            <person name="Pachebat J.A."/>
            <person name="Glockner G."/>
            <person name="Rajandream M.A."/>
            <person name="Sucgang R."/>
            <person name="Berriman M."/>
            <person name="Song J."/>
            <person name="Olsen R."/>
            <person name="Szafranski K."/>
            <person name="Xu Q."/>
            <person name="Tunggal B."/>
            <person name="Kummerfeld S."/>
            <person name="Madera M."/>
            <person name="Konfortov B.A."/>
            <person name="Rivero F."/>
            <person name="Bankier A.T."/>
            <person name="Lehmann R."/>
            <person name="Hamlin N."/>
            <person name="Davies R."/>
            <person name="Gaudet P."/>
            <person name="Fey P."/>
            <person name="Pilcher K."/>
            <person name="Chen G."/>
            <person name="Saunders D."/>
            <person name="Sodergren E."/>
            <person name="Davis P."/>
            <person name="Kerhornou A."/>
            <person name="Nie X."/>
            <person name="Hall N."/>
            <person name="Anjard C."/>
            <person name="Hemphill L."/>
            <person name="Bason N."/>
            <person name="Farbrother P."/>
            <person name="Desany B."/>
            <person name="Just E."/>
            <person name="Morio T."/>
            <person name="Rost R."/>
            <person name="Churcher C."/>
            <person name="Cooper J."/>
            <person name="Haydock S."/>
            <person name="van Driessche N."/>
            <person name="Cronin A."/>
            <person name="Goodhead I."/>
            <person name="Muzny D."/>
            <person name="Mourier T."/>
            <person name="Pain A."/>
            <person name="Lu M."/>
            <person name="Harper D."/>
            <person name="Lindsay R."/>
            <person name="Hauser H."/>
            <person name="James K."/>
            <person name="Quiles M."/>
            <person name="Madan Babu M."/>
            <person name="Saito T."/>
            <person name="Buchrieser C."/>
            <person name="Wardroper A."/>
            <person name="Felder M."/>
            <person name="Thangavelu M."/>
            <person name="Johnson D."/>
            <person name="Knights A."/>
            <person name="Loulseged H."/>
            <person name="Mungall K."/>
            <person name="Oliver K."/>
            <person name="Price C."/>
            <person name="Quail M.A."/>
            <person name="Urushihara H."/>
            <person name="Hernandez J."/>
            <person name="Rabbinowitsch E."/>
            <person name="Steffen D."/>
            <person name="Sanders M."/>
            <person name="Ma J."/>
            <person name="Kohara Y."/>
            <person name="Sharp S."/>
            <person name="Simmonds M."/>
            <person name="Spiegler S."/>
            <person name="Tivey A."/>
            <person name="Sugano S."/>
            <person name="White B."/>
            <person name="Walker D."/>
            <person name="Woodward J."/>
            <person name="Winckler T."/>
            <person name="Tanaka Y."/>
            <person name="Shaulsky G."/>
            <person name="Schleicher M."/>
            <person name="Weinstock G."/>
            <person name="Rosenthal A."/>
            <person name="Cox E.C."/>
            <person name="Chisholm R.L."/>
            <person name="Gibbs R."/>
            <person name="Loomis W.F."/>
            <person name="Platzer M."/>
            <person name="Kay R.R."/>
            <person name="Williams J."/>
            <person name="Dear P.H."/>
            <person name="Noegel A.A."/>
            <person name="Barrell B."/>
            <person name="Kuspa A."/>
        </authorList>
    </citation>
    <scope>NUCLEOTIDE SEQUENCE [LARGE SCALE GENOMIC DNA]</scope>
    <source>
        <strain evidence="3 4">AX4</strain>
    </source>
</reference>
<evidence type="ECO:0000313" key="4">
    <source>
        <dbReference type="Proteomes" id="UP000002195"/>
    </source>
</evidence>
<dbReference type="GeneID" id="8623679"/>
<protein>
    <submittedName>
        <fullName evidence="3">Uncharacterized protein</fullName>
    </submittedName>
</protein>
<sequence>MNKIRSNSIESSTSLSISNFIKYYWINIIIFVSILLILGLNLISVIMETRDHFDITRLITLFDKEQWLLASTVSPLIKTINNRQRVSLLTNTFILVIDFVLFAFLCALILKRNLFTNKSSNNNNNNNIKNDHERDRLIQPKQTNKY</sequence>
<feature type="compositionally biased region" description="Basic and acidic residues" evidence="1">
    <location>
        <begin position="129"/>
        <end position="138"/>
    </location>
</feature>
<dbReference type="RefSeq" id="XP_640142.1">
    <property type="nucleotide sequence ID" value="XM_635050.1"/>
</dbReference>
<accession>Q54S97</accession>
<dbReference type="InParanoid" id="Q54S97"/>
<dbReference type="VEuPathDB" id="AmoebaDB:DDB_G0282587"/>
<dbReference type="AlphaFoldDB" id="Q54S97"/>
<keyword evidence="2" id="KW-0472">Membrane</keyword>
<keyword evidence="2" id="KW-1133">Transmembrane helix</keyword>
<keyword evidence="2" id="KW-0812">Transmembrane</keyword>